<evidence type="ECO:0000313" key="1">
    <source>
        <dbReference type="EMBL" id="KAK6168652.1"/>
    </source>
</evidence>
<reference evidence="1 2" key="1">
    <citation type="submission" date="2024-01" db="EMBL/GenBank/DDBJ databases">
        <title>The genome of the rayed Mediterranean limpet Patella caerulea (Linnaeus, 1758).</title>
        <authorList>
            <person name="Anh-Thu Weber A."/>
            <person name="Halstead-Nussloch G."/>
        </authorList>
    </citation>
    <scope>NUCLEOTIDE SEQUENCE [LARGE SCALE GENOMIC DNA]</scope>
    <source>
        <strain evidence="1">AATW-2023a</strain>
        <tissue evidence="1">Whole specimen</tissue>
    </source>
</reference>
<dbReference type="Proteomes" id="UP001347796">
    <property type="component" value="Unassembled WGS sequence"/>
</dbReference>
<dbReference type="AlphaFoldDB" id="A0AAN8G2P9"/>
<sequence>MYVDDLMKSVKTTEEALKLVSELKDLLARGGFHLRKWCSNDRDVVLQIPEEERAKSLLSLDLDNLPTESTLGLKWNTETDKFVWQVLEKMHKTAENAPMTRRGVLSVVYSLFDPLGFLAPFLMKAKLLLQMFSRKRLRWDEQLGETDREQWLRWLKDLPQLSRLRVDRCYKPKSLSILSSVELHLFSDGSRVGYSSVAYLRFVGSDTRIHCAFVIGKSRLAPIKEISIPRVELAGAVLSVRLCRLILEELELPIREVTYWTDSMSVLKCINNTSKRFHTFESNRLALIHLGSKPHQWRYVNRDDNPADDGSKGLKLNSMINKNRWVNGHDFLWKEEGLWPKKIETPELADDDIEVRKEARIYATGTSDKEPDMLMKFIHHYSS</sequence>
<dbReference type="Pfam" id="PF05380">
    <property type="entry name" value="Peptidase_A17"/>
    <property type="match status" value="1"/>
</dbReference>
<organism evidence="1 2">
    <name type="scientific">Patella caerulea</name>
    <name type="common">Rayed Mediterranean limpet</name>
    <dbReference type="NCBI Taxonomy" id="87958"/>
    <lineage>
        <taxon>Eukaryota</taxon>
        <taxon>Metazoa</taxon>
        <taxon>Spiralia</taxon>
        <taxon>Lophotrochozoa</taxon>
        <taxon>Mollusca</taxon>
        <taxon>Gastropoda</taxon>
        <taxon>Patellogastropoda</taxon>
        <taxon>Patelloidea</taxon>
        <taxon>Patellidae</taxon>
        <taxon>Patella</taxon>
    </lineage>
</organism>
<name>A0AAN8G2P9_PATCE</name>
<accession>A0AAN8G2P9</accession>
<keyword evidence="2" id="KW-1185">Reference proteome</keyword>
<evidence type="ECO:0000313" key="2">
    <source>
        <dbReference type="Proteomes" id="UP001347796"/>
    </source>
</evidence>
<dbReference type="InterPro" id="IPR008042">
    <property type="entry name" value="Retrotrans_Pao"/>
</dbReference>
<dbReference type="PANTHER" id="PTHR47331">
    <property type="entry name" value="PHD-TYPE DOMAIN-CONTAINING PROTEIN"/>
    <property type="match status" value="1"/>
</dbReference>
<dbReference type="EMBL" id="JAZGQO010000015">
    <property type="protein sequence ID" value="KAK6168652.1"/>
    <property type="molecule type" value="Genomic_DNA"/>
</dbReference>
<gene>
    <name evidence="1" type="ORF">SNE40_019844</name>
</gene>
<protein>
    <submittedName>
        <fullName evidence="1">Uncharacterized protein</fullName>
    </submittedName>
</protein>
<comment type="caution">
    <text evidence="1">The sequence shown here is derived from an EMBL/GenBank/DDBJ whole genome shotgun (WGS) entry which is preliminary data.</text>
</comment>
<dbReference type="PANTHER" id="PTHR47331:SF1">
    <property type="entry name" value="GAG-LIKE PROTEIN"/>
    <property type="match status" value="1"/>
</dbReference>
<proteinExistence type="predicted"/>